<evidence type="ECO:0000313" key="4">
    <source>
        <dbReference type="Proteomes" id="UP000198981"/>
    </source>
</evidence>
<keyword evidence="1" id="KW-0472">Membrane</keyword>
<keyword evidence="1" id="KW-0812">Transmembrane</keyword>
<sequence length="171" mass="17352">MAGTATHLHTVPTPAPVAVRRRGNHPAGRALAAPSRPAVDARVERPVVVPLRPALAEVVPLPARAARPDRQQVPGPVRLTRRGRRVVAGLGVGAALALAAVVGGAALDSSAGPALELAGRSTVTVHSGDTLWSIAVAVAPDTDPREVVDALQEVNDLTGAALVPGQVLLLP</sequence>
<dbReference type="EMBL" id="FMUH01000008">
    <property type="protein sequence ID" value="SCX59822.1"/>
    <property type="molecule type" value="Genomic_DNA"/>
</dbReference>
<accession>A0A1G4Z2H2</accession>
<feature type="transmembrane region" description="Helical" evidence="1">
    <location>
        <begin position="86"/>
        <end position="107"/>
    </location>
</feature>
<dbReference type="InterPro" id="IPR036779">
    <property type="entry name" value="LysM_dom_sf"/>
</dbReference>
<protein>
    <submittedName>
        <fullName evidence="3">LysM domain-containing protein</fullName>
    </submittedName>
</protein>
<keyword evidence="4" id="KW-1185">Reference proteome</keyword>
<dbReference type="SMART" id="SM00257">
    <property type="entry name" value="LysM"/>
    <property type="match status" value="1"/>
</dbReference>
<dbReference type="STRING" id="1960309.SAMN03159343_4008"/>
<evidence type="ECO:0000259" key="2">
    <source>
        <dbReference type="PROSITE" id="PS51782"/>
    </source>
</evidence>
<dbReference type="SUPFAM" id="SSF54106">
    <property type="entry name" value="LysM domain"/>
    <property type="match status" value="1"/>
</dbReference>
<gene>
    <name evidence="3" type="ORF">SAMN03159343_4008</name>
</gene>
<feature type="domain" description="LysM" evidence="2">
    <location>
        <begin position="121"/>
        <end position="170"/>
    </location>
</feature>
<proteinExistence type="predicted"/>
<dbReference type="Gene3D" id="3.10.350.10">
    <property type="entry name" value="LysM domain"/>
    <property type="match status" value="1"/>
</dbReference>
<dbReference type="Proteomes" id="UP000198981">
    <property type="component" value="Unassembled WGS sequence"/>
</dbReference>
<dbReference type="RefSeq" id="WP_092807688.1">
    <property type="nucleotide sequence ID" value="NZ_FMUH01000008.1"/>
</dbReference>
<name>A0A1G4Z2H2_9ACTN</name>
<dbReference type="AlphaFoldDB" id="A0A1G4Z2H2"/>
<dbReference type="OrthoDB" id="5084290at2"/>
<evidence type="ECO:0000256" key="1">
    <source>
        <dbReference type="SAM" id="Phobius"/>
    </source>
</evidence>
<dbReference type="PROSITE" id="PS51782">
    <property type="entry name" value="LYSM"/>
    <property type="match status" value="1"/>
</dbReference>
<dbReference type="Pfam" id="PF01476">
    <property type="entry name" value="LysM"/>
    <property type="match status" value="1"/>
</dbReference>
<dbReference type="CDD" id="cd00118">
    <property type="entry name" value="LysM"/>
    <property type="match status" value="1"/>
</dbReference>
<keyword evidence="1" id="KW-1133">Transmembrane helix</keyword>
<evidence type="ECO:0000313" key="3">
    <source>
        <dbReference type="EMBL" id="SCX59822.1"/>
    </source>
</evidence>
<dbReference type="InterPro" id="IPR018392">
    <property type="entry name" value="LysM"/>
</dbReference>
<organism evidence="3 4">
    <name type="scientific">Klenkia marina</name>
    <dbReference type="NCBI Taxonomy" id="1960309"/>
    <lineage>
        <taxon>Bacteria</taxon>
        <taxon>Bacillati</taxon>
        <taxon>Actinomycetota</taxon>
        <taxon>Actinomycetes</taxon>
        <taxon>Geodermatophilales</taxon>
        <taxon>Geodermatophilaceae</taxon>
        <taxon>Klenkia</taxon>
    </lineage>
</organism>
<reference evidence="4" key="1">
    <citation type="submission" date="2016-10" db="EMBL/GenBank/DDBJ databases">
        <authorList>
            <person name="Varghese N."/>
            <person name="Submissions S."/>
        </authorList>
    </citation>
    <scope>NUCLEOTIDE SEQUENCE [LARGE SCALE GENOMIC DNA]</scope>
    <source>
        <strain evidence="4">DSM 45722</strain>
    </source>
</reference>